<organism evidence="4 5">
    <name type="scientific">Plectosphaerella cucumerina</name>
    <dbReference type="NCBI Taxonomy" id="40658"/>
    <lineage>
        <taxon>Eukaryota</taxon>
        <taxon>Fungi</taxon>
        <taxon>Dikarya</taxon>
        <taxon>Ascomycota</taxon>
        <taxon>Pezizomycotina</taxon>
        <taxon>Sordariomycetes</taxon>
        <taxon>Hypocreomycetidae</taxon>
        <taxon>Glomerellales</taxon>
        <taxon>Plectosphaerellaceae</taxon>
        <taxon>Plectosphaerella</taxon>
    </lineage>
</organism>
<dbReference type="SUPFAM" id="SSF53756">
    <property type="entry name" value="UDP-Glycosyltransferase/glycogen phosphorylase"/>
    <property type="match status" value="1"/>
</dbReference>
<keyword evidence="2" id="KW-0732">Signal</keyword>
<dbReference type="InterPro" id="IPR010610">
    <property type="entry name" value="EryCIII-like_C"/>
</dbReference>
<evidence type="ECO:0000256" key="2">
    <source>
        <dbReference type="SAM" id="SignalP"/>
    </source>
</evidence>
<name>A0A8K0TU85_9PEZI</name>
<dbReference type="Gene3D" id="3.40.50.2000">
    <property type="entry name" value="Glycogen Phosphorylase B"/>
    <property type="match status" value="2"/>
</dbReference>
<feature type="chain" id="PRO_5035448562" description="Erythromycin biosynthesis protein CIII-like C-terminal domain-containing protein" evidence="2">
    <location>
        <begin position="18"/>
        <end position="508"/>
    </location>
</feature>
<dbReference type="GO" id="GO:0016758">
    <property type="term" value="F:hexosyltransferase activity"/>
    <property type="evidence" value="ECO:0007669"/>
    <property type="project" value="UniProtKB-ARBA"/>
</dbReference>
<sequence>MYARLLGLTALVVASLAYLLGGRAPAPREPYMQGRNRTVLFIGNQEAGLVNAQVATAAALLEGFPDIEVHFASFPKLRSKLERVSAAAGRDAIFHELEGVDFSAASNARGNTLDNVPHPPGSAGIAKLTHDLPTLICPWKAEDYLALFYEISRVIDKVDPAVVVLDTFFHPAVDAARERHRMHAFVTPNTLVDNFIGLQPRGAIFWKYPAVSSGFSFPVPWRNIPENIYLNIRFIYAVLLMPDLAAMRAALRAGGVSEPSDFFNVHRDDTPWITQTTEGASIPVDYVPPNVTSVGPISLSSAPAAEQDAELAAWMKKAPTVLVNLGSMVKYNEQRAGAMAKAIAEVVERTGVQVLWKFGKFGEYDDEALAPLVKHVESGRVRMPSWLAADPLSLLETGDIVLSVHHGGSGCYHETISAGVPHMILPLWSDLYNFAMRVEDIGVGVWGCRQTSPNWTAECLAEAMIKGLEGEKAVAMRKTASELGEKVRSRGVGRDLAAKEVARWAYVR</sequence>
<reference evidence="4" key="1">
    <citation type="journal article" date="2021" name="Nat. Commun.">
        <title>Genetic determinants of endophytism in the Arabidopsis root mycobiome.</title>
        <authorList>
            <person name="Mesny F."/>
            <person name="Miyauchi S."/>
            <person name="Thiergart T."/>
            <person name="Pickel B."/>
            <person name="Atanasova L."/>
            <person name="Karlsson M."/>
            <person name="Huettel B."/>
            <person name="Barry K.W."/>
            <person name="Haridas S."/>
            <person name="Chen C."/>
            <person name="Bauer D."/>
            <person name="Andreopoulos W."/>
            <person name="Pangilinan J."/>
            <person name="LaButti K."/>
            <person name="Riley R."/>
            <person name="Lipzen A."/>
            <person name="Clum A."/>
            <person name="Drula E."/>
            <person name="Henrissat B."/>
            <person name="Kohler A."/>
            <person name="Grigoriev I.V."/>
            <person name="Martin F.M."/>
            <person name="Hacquard S."/>
        </authorList>
    </citation>
    <scope>NUCLEOTIDE SEQUENCE</scope>
    <source>
        <strain evidence="4">MPI-CAGE-AT-0016</strain>
    </source>
</reference>
<comment type="caution">
    <text evidence="4">The sequence shown here is derived from an EMBL/GenBank/DDBJ whole genome shotgun (WGS) entry which is preliminary data.</text>
</comment>
<evidence type="ECO:0000256" key="1">
    <source>
        <dbReference type="ARBA" id="ARBA00022679"/>
    </source>
</evidence>
<dbReference type="PANTHER" id="PTHR48050:SF13">
    <property type="entry name" value="STEROL 3-BETA-GLUCOSYLTRANSFERASE UGT80A2"/>
    <property type="match status" value="1"/>
</dbReference>
<feature type="signal peptide" evidence="2">
    <location>
        <begin position="1"/>
        <end position="17"/>
    </location>
</feature>
<feature type="domain" description="Erythromycin biosynthesis protein CIII-like C-terminal" evidence="3">
    <location>
        <begin position="381"/>
        <end position="491"/>
    </location>
</feature>
<evidence type="ECO:0000313" key="4">
    <source>
        <dbReference type="EMBL" id="KAH7374726.1"/>
    </source>
</evidence>
<evidence type="ECO:0000313" key="5">
    <source>
        <dbReference type="Proteomes" id="UP000813385"/>
    </source>
</evidence>
<dbReference type="Proteomes" id="UP000813385">
    <property type="component" value="Unassembled WGS sequence"/>
</dbReference>
<keyword evidence="5" id="KW-1185">Reference proteome</keyword>
<proteinExistence type="predicted"/>
<dbReference type="GO" id="GO:0008194">
    <property type="term" value="F:UDP-glycosyltransferase activity"/>
    <property type="evidence" value="ECO:0007669"/>
    <property type="project" value="InterPro"/>
</dbReference>
<gene>
    <name evidence="4" type="ORF">B0T11DRAFT_322841</name>
</gene>
<keyword evidence="1" id="KW-0808">Transferase</keyword>
<dbReference type="Pfam" id="PF06722">
    <property type="entry name" value="EryCIII-like_C"/>
    <property type="match status" value="1"/>
</dbReference>
<dbReference type="InterPro" id="IPR002213">
    <property type="entry name" value="UDP_glucos_trans"/>
</dbReference>
<dbReference type="AlphaFoldDB" id="A0A8K0TU85"/>
<dbReference type="OrthoDB" id="407298at2759"/>
<dbReference type="PANTHER" id="PTHR48050">
    <property type="entry name" value="STEROL 3-BETA-GLUCOSYLTRANSFERASE"/>
    <property type="match status" value="1"/>
</dbReference>
<protein>
    <recommendedName>
        <fullName evidence="3">Erythromycin biosynthesis protein CIII-like C-terminal domain-containing protein</fullName>
    </recommendedName>
</protein>
<evidence type="ECO:0000259" key="3">
    <source>
        <dbReference type="Pfam" id="PF06722"/>
    </source>
</evidence>
<dbReference type="EMBL" id="JAGPXD010000001">
    <property type="protein sequence ID" value="KAH7374726.1"/>
    <property type="molecule type" value="Genomic_DNA"/>
</dbReference>
<dbReference type="CDD" id="cd03784">
    <property type="entry name" value="GT1_Gtf-like"/>
    <property type="match status" value="1"/>
</dbReference>
<accession>A0A8K0TU85</accession>
<dbReference type="InterPro" id="IPR050426">
    <property type="entry name" value="Glycosyltransferase_28"/>
</dbReference>